<dbReference type="SMART" id="SM00110">
    <property type="entry name" value="C1Q"/>
    <property type="match status" value="1"/>
</dbReference>
<organism evidence="5 6">
    <name type="scientific">Pinctada imbricata</name>
    <name type="common">Atlantic pearl-oyster</name>
    <name type="synonym">Pinctada martensii</name>
    <dbReference type="NCBI Taxonomy" id="66713"/>
    <lineage>
        <taxon>Eukaryota</taxon>
        <taxon>Metazoa</taxon>
        <taxon>Spiralia</taxon>
        <taxon>Lophotrochozoa</taxon>
        <taxon>Mollusca</taxon>
        <taxon>Bivalvia</taxon>
        <taxon>Autobranchia</taxon>
        <taxon>Pteriomorphia</taxon>
        <taxon>Pterioida</taxon>
        <taxon>Pterioidea</taxon>
        <taxon>Pteriidae</taxon>
        <taxon>Pinctada</taxon>
    </lineage>
</organism>
<comment type="subcellular location">
    <subcellularLocation>
        <location evidence="1">Secreted</location>
    </subcellularLocation>
</comment>
<dbReference type="Proteomes" id="UP001186944">
    <property type="component" value="Unassembled WGS sequence"/>
</dbReference>
<dbReference type="PANTHER" id="PTHR22923">
    <property type="entry name" value="CEREBELLIN-RELATED"/>
    <property type="match status" value="1"/>
</dbReference>
<comment type="caution">
    <text evidence="5">The sequence shown here is derived from an EMBL/GenBank/DDBJ whole genome shotgun (WGS) entry which is preliminary data.</text>
</comment>
<proteinExistence type="predicted"/>
<feature type="domain" description="C1q" evidence="4">
    <location>
        <begin position="1"/>
        <end position="133"/>
    </location>
</feature>
<evidence type="ECO:0000256" key="1">
    <source>
        <dbReference type="ARBA" id="ARBA00004613"/>
    </source>
</evidence>
<reference evidence="5" key="1">
    <citation type="submission" date="2019-08" db="EMBL/GenBank/DDBJ databases">
        <title>The improved chromosome-level genome for the pearl oyster Pinctada fucata martensii using PacBio sequencing and Hi-C.</title>
        <authorList>
            <person name="Zheng Z."/>
        </authorList>
    </citation>
    <scope>NUCLEOTIDE SEQUENCE</scope>
    <source>
        <strain evidence="5">ZZ-2019</strain>
        <tissue evidence="5">Adductor muscle</tissue>
    </source>
</reference>
<gene>
    <name evidence="5" type="ORF">FSP39_008429</name>
</gene>
<dbReference type="EMBL" id="VSWD01000012">
    <property type="protein sequence ID" value="KAK3085766.1"/>
    <property type="molecule type" value="Genomic_DNA"/>
</dbReference>
<name>A0AA88XI51_PINIB</name>
<keyword evidence="2" id="KW-0964">Secreted</keyword>
<sequence length="133" mass="14867">MARLSYNIENPSTGHIVIFDQEILDTSNSYNPHIGVFRVPVSGVYCISLTAASQGEPGNGRVLHLHLKRDGTSVGYVFLDSDDLHWLRRNEIVILHLNVGDNVYVQVDIVHNHCTLNGDGLNTHLQGFLIFPY</sequence>
<dbReference type="InterPro" id="IPR050822">
    <property type="entry name" value="Cerebellin_Synaptic_Org"/>
</dbReference>
<evidence type="ECO:0000256" key="3">
    <source>
        <dbReference type="ARBA" id="ARBA00022729"/>
    </source>
</evidence>
<dbReference type="AlphaFoldDB" id="A0AA88XI51"/>
<dbReference type="Pfam" id="PF00386">
    <property type="entry name" value="C1q"/>
    <property type="match status" value="1"/>
</dbReference>
<evidence type="ECO:0000313" key="6">
    <source>
        <dbReference type="Proteomes" id="UP001186944"/>
    </source>
</evidence>
<keyword evidence="6" id="KW-1185">Reference proteome</keyword>
<dbReference type="PRINTS" id="PR00007">
    <property type="entry name" value="COMPLEMNTC1Q"/>
</dbReference>
<dbReference type="InterPro" id="IPR008983">
    <property type="entry name" value="Tumour_necrosis_fac-like_dom"/>
</dbReference>
<dbReference type="PANTHER" id="PTHR22923:SF116">
    <property type="entry name" value="C1Q DOMAIN-CONTAINING PROTEIN"/>
    <property type="match status" value="1"/>
</dbReference>
<dbReference type="SUPFAM" id="SSF49842">
    <property type="entry name" value="TNF-like"/>
    <property type="match status" value="1"/>
</dbReference>
<dbReference type="InterPro" id="IPR001073">
    <property type="entry name" value="C1q_dom"/>
</dbReference>
<evidence type="ECO:0000259" key="4">
    <source>
        <dbReference type="PROSITE" id="PS50871"/>
    </source>
</evidence>
<evidence type="ECO:0000313" key="5">
    <source>
        <dbReference type="EMBL" id="KAK3085766.1"/>
    </source>
</evidence>
<dbReference type="Gene3D" id="2.60.120.40">
    <property type="match status" value="1"/>
</dbReference>
<dbReference type="PROSITE" id="PS50871">
    <property type="entry name" value="C1Q"/>
    <property type="match status" value="1"/>
</dbReference>
<evidence type="ECO:0000256" key="2">
    <source>
        <dbReference type="ARBA" id="ARBA00022525"/>
    </source>
</evidence>
<protein>
    <recommendedName>
        <fullName evidence="4">C1q domain-containing protein</fullName>
    </recommendedName>
</protein>
<keyword evidence="3" id="KW-0732">Signal</keyword>
<accession>A0AA88XI51</accession>
<dbReference type="GO" id="GO:0005576">
    <property type="term" value="C:extracellular region"/>
    <property type="evidence" value="ECO:0007669"/>
    <property type="project" value="UniProtKB-SubCell"/>
</dbReference>